<dbReference type="EMBL" id="JAAGWZ010000001">
    <property type="protein sequence ID" value="NEM90759.1"/>
    <property type="molecule type" value="Genomic_DNA"/>
</dbReference>
<dbReference type="SUPFAM" id="SSF56524">
    <property type="entry name" value="Oxidoreductase molybdopterin-binding domain"/>
    <property type="match status" value="1"/>
</dbReference>
<dbReference type="InterPro" id="IPR000572">
    <property type="entry name" value="OxRdtase_Mopterin-bd_dom"/>
</dbReference>
<keyword evidence="1" id="KW-1133">Transmembrane helix</keyword>
<dbReference type="Proteomes" id="UP000479756">
    <property type="component" value="Unassembled WGS sequence"/>
</dbReference>
<evidence type="ECO:0000313" key="3">
    <source>
        <dbReference type="EMBL" id="NEM90759.1"/>
    </source>
</evidence>
<protein>
    <submittedName>
        <fullName evidence="3">Molybdopterin-dependent oxidoreductase</fullName>
    </submittedName>
</protein>
<evidence type="ECO:0000256" key="1">
    <source>
        <dbReference type="SAM" id="Phobius"/>
    </source>
</evidence>
<proteinExistence type="predicted"/>
<dbReference type="Gene3D" id="3.90.420.10">
    <property type="entry name" value="Oxidoreductase, molybdopterin-binding domain"/>
    <property type="match status" value="1"/>
</dbReference>
<feature type="transmembrane region" description="Helical" evidence="1">
    <location>
        <begin position="236"/>
        <end position="256"/>
    </location>
</feature>
<keyword evidence="4" id="KW-1185">Reference proteome</keyword>
<dbReference type="Pfam" id="PF00174">
    <property type="entry name" value="Oxidored_molyb"/>
    <property type="match status" value="1"/>
</dbReference>
<organism evidence="3 4">
    <name type="scientific">Galbitalea soli</name>
    <dbReference type="NCBI Taxonomy" id="1268042"/>
    <lineage>
        <taxon>Bacteria</taxon>
        <taxon>Bacillati</taxon>
        <taxon>Actinomycetota</taxon>
        <taxon>Actinomycetes</taxon>
        <taxon>Micrococcales</taxon>
        <taxon>Microbacteriaceae</taxon>
        <taxon>Galbitalea</taxon>
    </lineage>
</organism>
<gene>
    <name evidence="3" type="ORF">G3T37_05260</name>
</gene>
<name>A0A7C9TQ56_9MICO</name>
<evidence type="ECO:0000313" key="4">
    <source>
        <dbReference type="Proteomes" id="UP000479756"/>
    </source>
</evidence>
<dbReference type="InterPro" id="IPR036374">
    <property type="entry name" value="OxRdtase_Mopterin-bd_sf"/>
</dbReference>
<feature type="transmembrane region" description="Helical" evidence="1">
    <location>
        <begin position="65"/>
        <end position="89"/>
    </location>
</feature>
<feature type="transmembrane region" description="Helical" evidence="1">
    <location>
        <begin position="21"/>
        <end position="45"/>
    </location>
</feature>
<feature type="transmembrane region" description="Helical" evidence="1">
    <location>
        <begin position="110"/>
        <end position="132"/>
    </location>
</feature>
<sequence>MHRLLHGIRQALQSPSRTTRTAVVLGRLLGAAFLLCFATGLYSHFLQNPLPWMTFPTRPTWLYQLTQGVHITAGLVCLPLILGKLYAVYPELFRTPPITGLRSLLERASIALLVAASLVEIAIGLLNTYQWYRLFPFPFRQTHFALSFVIIGSLAIHIAVKLDLIALHWRRPAAGVEAAAPAPAAAVGAVTPAAAGAATRAPARRGDAGRGVTGRVFAWIDRTPAPRSPRVSRRGFLTTIGVASATLVALTAGQSFRPLDALTVFAPRKPGVGPGGLPVNRTAAAARVTETARAGDWALTVMAGGSSRALSLADLRSLPQHTVSLPIACVEGWSQLAEWQGVRVKDLLALVGSPASVRVRVRSLEQGSLYAMSELEPEFVRDDLTLIALRLNGHVLDLDHGYPARLIAPARPGVLQTKWLSTVEVIG</sequence>
<reference evidence="3 4" key="1">
    <citation type="journal article" date="2014" name="Int. J. Syst. Evol. Microbiol.">
        <title>Description of Galbitalea soli gen. nov., sp. nov., and Frondihabitans sucicola sp. nov.</title>
        <authorList>
            <person name="Kim S.J."/>
            <person name="Lim J.M."/>
            <person name="Ahn J.H."/>
            <person name="Weon H.Y."/>
            <person name="Hamada M."/>
            <person name="Suzuki K."/>
            <person name="Ahn T.Y."/>
            <person name="Kwon S.W."/>
        </authorList>
    </citation>
    <scope>NUCLEOTIDE SEQUENCE [LARGE SCALE GENOMIC DNA]</scope>
    <source>
        <strain evidence="3 4">NBRC 108727</strain>
    </source>
</reference>
<feature type="domain" description="Oxidoreductase molybdopterin-binding" evidence="2">
    <location>
        <begin position="292"/>
        <end position="425"/>
    </location>
</feature>
<accession>A0A7C9TQ56</accession>
<keyword evidence="1" id="KW-0472">Membrane</keyword>
<keyword evidence="1" id="KW-0812">Transmembrane</keyword>
<evidence type="ECO:0000259" key="2">
    <source>
        <dbReference type="Pfam" id="PF00174"/>
    </source>
</evidence>
<dbReference type="PANTHER" id="PTHR43032:SF2">
    <property type="entry name" value="BLL0505 PROTEIN"/>
    <property type="match status" value="1"/>
</dbReference>
<dbReference type="AlphaFoldDB" id="A0A7C9TQ56"/>
<dbReference type="PANTHER" id="PTHR43032">
    <property type="entry name" value="PROTEIN-METHIONINE-SULFOXIDE REDUCTASE"/>
    <property type="match status" value="1"/>
</dbReference>
<dbReference type="CDD" id="cd00321">
    <property type="entry name" value="SO_family_Moco"/>
    <property type="match status" value="1"/>
</dbReference>
<comment type="caution">
    <text evidence="3">The sequence shown here is derived from an EMBL/GenBank/DDBJ whole genome shotgun (WGS) entry which is preliminary data.</text>
</comment>
<feature type="transmembrane region" description="Helical" evidence="1">
    <location>
        <begin position="144"/>
        <end position="162"/>
    </location>
</feature>